<evidence type="ECO:0000313" key="2">
    <source>
        <dbReference type="EMBL" id="CAI2369784.1"/>
    </source>
</evidence>
<name>A0AAD1UR53_EUPCR</name>
<accession>A0AAD1UR53</accession>
<reference evidence="2" key="1">
    <citation type="submission" date="2023-07" db="EMBL/GenBank/DDBJ databases">
        <authorList>
            <consortium name="AG Swart"/>
            <person name="Singh M."/>
            <person name="Singh A."/>
            <person name="Seah K."/>
            <person name="Emmerich C."/>
        </authorList>
    </citation>
    <scope>NUCLEOTIDE SEQUENCE</scope>
    <source>
        <strain evidence="2">DP1</strain>
    </source>
</reference>
<keyword evidence="1" id="KW-1133">Transmembrane helix</keyword>
<gene>
    <name evidence="2" type="ORF">ECRASSUSDP1_LOCUS11087</name>
</gene>
<keyword evidence="1" id="KW-0472">Membrane</keyword>
<comment type="caution">
    <text evidence="2">The sequence shown here is derived from an EMBL/GenBank/DDBJ whole genome shotgun (WGS) entry which is preliminary data.</text>
</comment>
<organism evidence="2 3">
    <name type="scientific">Euplotes crassus</name>
    <dbReference type="NCBI Taxonomy" id="5936"/>
    <lineage>
        <taxon>Eukaryota</taxon>
        <taxon>Sar</taxon>
        <taxon>Alveolata</taxon>
        <taxon>Ciliophora</taxon>
        <taxon>Intramacronucleata</taxon>
        <taxon>Spirotrichea</taxon>
        <taxon>Hypotrichia</taxon>
        <taxon>Euplotida</taxon>
        <taxon>Euplotidae</taxon>
        <taxon>Moneuplotes</taxon>
    </lineage>
</organism>
<dbReference type="AlphaFoldDB" id="A0AAD1UR53"/>
<keyword evidence="3" id="KW-1185">Reference proteome</keyword>
<evidence type="ECO:0000256" key="1">
    <source>
        <dbReference type="SAM" id="Phobius"/>
    </source>
</evidence>
<sequence length="234" mass="27163">MRFMRYISLKKTQISLRLIDEKTGDQVSILPNEEEPTEAEIKSETFSTPDTHNFDFTLESEPQVNYNNDWNNTSTEGLPDTEVHDVKMAMGHLHFGNKTYDYFDPSLPHDESVHEQNHSKVAYVVIGVFAILFIIALVWSIRKIYSCMVSSEEYSKFLDDRSGRSDSISSQGRYNNDPKLQEIRRRELQKLDDELKGELDPVQFYKKQVEGSTKPEESKREVKKLNLGNEVVYL</sequence>
<proteinExistence type="predicted"/>
<dbReference type="EMBL" id="CAMPGE010010940">
    <property type="protein sequence ID" value="CAI2369784.1"/>
    <property type="molecule type" value="Genomic_DNA"/>
</dbReference>
<feature type="transmembrane region" description="Helical" evidence="1">
    <location>
        <begin position="121"/>
        <end position="141"/>
    </location>
</feature>
<evidence type="ECO:0000313" key="3">
    <source>
        <dbReference type="Proteomes" id="UP001295684"/>
    </source>
</evidence>
<protein>
    <submittedName>
        <fullName evidence="2">Uncharacterized protein</fullName>
    </submittedName>
</protein>
<keyword evidence="1" id="KW-0812">Transmembrane</keyword>
<dbReference type="Proteomes" id="UP001295684">
    <property type="component" value="Unassembled WGS sequence"/>
</dbReference>